<reference evidence="8 9" key="1">
    <citation type="journal article" date="2018" name="Front. Microbiol.">
        <title>Hydrolytic Capabilities as a Key to Environmental Success: Chitinolytic and Cellulolytic Acidobacteria From Acidic Sub-arctic Soils and Boreal Peatlands.</title>
        <authorList>
            <person name="Belova S.E."/>
            <person name="Ravin N.V."/>
            <person name="Pankratov T.A."/>
            <person name="Rakitin A.L."/>
            <person name="Ivanova A.A."/>
            <person name="Beletsky A.V."/>
            <person name="Mardanov A.V."/>
            <person name="Sinninghe Damste J.S."/>
            <person name="Dedysh S.N."/>
        </authorList>
    </citation>
    <scope>NUCLEOTIDE SEQUENCE [LARGE SCALE GENOMIC DNA]</scope>
    <source>
        <strain evidence="8 9">SBC82</strain>
    </source>
</reference>
<dbReference type="GO" id="GO:0015109">
    <property type="term" value="F:chromate transmembrane transporter activity"/>
    <property type="evidence" value="ECO:0007669"/>
    <property type="project" value="InterPro"/>
</dbReference>
<protein>
    <submittedName>
        <fullName evidence="8">Chromate transport protein ChrA</fullName>
    </submittedName>
</protein>
<evidence type="ECO:0000256" key="3">
    <source>
        <dbReference type="ARBA" id="ARBA00022475"/>
    </source>
</evidence>
<organism evidence="8 9">
    <name type="scientific">Acidisarcina polymorpha</name>
    <dbReference type="NCBI Taxonomy" id="2211140"/>
    <lineage>
        <taxon>Bacteria</taxon>
        <taxon>Pseudomonadati</taxon>
        <taxon>Acidobacteriota</taxon>
        <taxon>Terriglobia</taxon>
        <taxon>Terriglobales</taxon>
        <taxon>Acidobacteriaceae</taxon>
        <taxon>Acidisarcina</taxon>
    </lineage>
</organism>
<feature type="transmembrane region" description="Helical" evidence="7">
    <location>
        <begin position="112"/>
        <end position="135"/>
    </location>
</feature>
<comment type="subcellular location">
    <subcellularLocation>
        <location evidence="1">Cell membrane</location>
        <topology evidence="1">Multi-pass membrane protein</topology>
    </subcellularLocation>
</comment>
<proteinExistence type="inferred from homology"/>
<dbReference type="NCBIfam" id="TIGR00937">
    <property type="entry name" value="2A51"/>
    <property type="match status" value="1"/>
</dbReference>
<dbReference type="PANTHER" id="PTHR33567">
    <property type="entry name" value="CHROMATE ION TRANSPORTER (EUROFUNG)"/>
    <property type="match status" value="1"/>
</dbReference>
<feature type="transmembrane region" description="Helical" evidence="7">
    <location>
        <begin position="142"/>
        <end position="161"/>
    </location>
</feature>
<evidence type="ECO:0000256" key="2">
    <source>
        <dbReference type="ARBA" id="ARBA00005262"/>
    </source>
</evidence>
<gene>
    <name evidence="8" type="ORF">ACPOL_2573</name>
</gene>
<keyword evidence="5 7" id="KW-1133">Transmembrane helix</keyword>
<dbReference type="PANTHER" id="PTHR33567:SF3">
    <property type="entry name" value="CHROMATE ION TRANSPORTER (EUROFUNG)"/>
    <property type="match status" value="1"/>
</dbReference>
<dbReference type="PIRSF" id="PIRSF004810">
    <property type="entry name" value="ChrA"/>
    <property type="match status" value="1"/>
</dbReference>
<evidence type="ECO:0000256" key="5">
    <source>
        <dbReference type="ARBA" id="ARBA00022989"/>
    </source>
</evidence>
<feature type="transmembrane region" description="Helical" evidence="7">
    <location>
        <begin position="210"/>
        <end position="232"/>
    </location>
</feature>
<dbReference type="Pfam" id="PF02417">
    <property type="entry name" value="Chromate_transp"/>
    <property type="match status" value="2"/>
</dbReference>
<evidence type="ECO:0000256" key="6">
    <source>
        <dbReference type="ARBA" id="ARBA00023136"/>
    </source>
</evidence>
<comment type="similarity">
    <text evidence="2">Belongs to the chromate ion transporter (CHR) (TC 2.A.51) family.</text>
</comment>
<evidence type="ECO:0000313" key="8">
    <source>
        <dbReference type="EMBL" id="AXC11891.1"/>
    </source>
</evidence>
<dbReference type="KEGG" id="abas:ACPOL_2573"/>
<feature type="transmembrane region" description="Helical" evidence="7">
    <location>
        <begin position="398"/>
        <end position="428"/>
    </location>
</feature>
<feature type="transmembrane region" description="Helical" evidence="7">
    <location>
        <begin position="85"/>
        <end position="106"/>
    </location>
</feature>
<dbReference type="RefSeq" id="WP_114207251.1">
    <property type="nucleotide sequence ID" value="NZ_CP030840.1"/>
</dbReference>
<feature type="transmembrane region" description="Helical" evidence="7">
    <location>
        <begin position="244"/>
        <end position="267"/>
    </location>
</feature>
<dbReference type="AlphaFoldDB" id="A0A2Z5FYF3"/>
<evidence type="ECO:0000313" key="9">
    <source>
        <dbReference type="Proteomes" id="UP000253606"/>
    </source>
</evidence>
<keyword evidence="9" id="KW-1185">Reference proteome</keyword>
<evidence type="ECO:0000256" key="1">
    <source>
        <dbReference type="ARBA" id="ARBA00004651"/>
    </source>
</evidence>
<feature type="transmembrane region" description="Helical" evidence="7">
    <location>
        <begin position="167"/>
        <end position="189"/>
    </location>
</feature>
<accession>A0A2Z5FYF3</accession>
<feature type="transmembrane region" description="Helical" evidence="7">
    <location>
        <begin position="358"/>
        <end position="378"/>
    </location>
</feature>
<dbReference type="OrthoDB" id="9788907at2"/>
<feature type="transmembrane region" description="Helical" evidence="7">
    <location>
        <begin position="322"/>
        <end position="346"/>
    </location>
</feature>
<name>A0A2Z5FYF3_9BACT</name>
<keyword evidence="6 7" id="KW-0472">Membrane</keyword>
<dbReference type="EMBL" id="CP030840">
    <property type="protein sequence ID" value="AXC11891.1"/>
    <property type="molecule type" value="Genomic_DNA"/>
</dbReference>
<evidence type="ECO:0000256" key="7">
    <source>
        <dbReference type="SAM" id="Phobius"/>
    </source>
</evidence>
<sequence>MCDGLVNGPTFAEALRFWSRLVWTSFGGTAAHIAIMHDDLVEQKKWISNEDFLHALSHCMLLPGPEAQQLAIYIGWKLHGKRGGIAAGSLFVLPSMLVLLALSIVYVRYGHLPWIAAMFGGLKPAVVSLVMLALFRVAKRALVRTLQWVVTGSAFVALAWFHAPLPLVMVAAIGLGLLVGWRRPSWLIAENSVLRTQERSGRIPLEVRNMIGSALVAVGSGFVLWMVPLMLLSLLRRDFSFWKLLSLFFTRTAFVTIGGSYTVLPYVARLAVTKFHWLNHAQMLDGFALAETTPGPLIIVVAFVGFMAGFNHFHGSIWMGTVALLVTTFYTFLPCFVFVFAGAPLIEQTHGTRTVEAALKLITAVVVAAITELTLFLGKGVLFPHLQSGLSGLDWISLLWILLSLACLNFVGLKVGGLIILSLAMGLLRWAASML</sequence>
<feature type="transmembrane region" description="Helical" evidence="7">
    <location>
        <begin position="288"/>
        <end position="310"/>
    </location>
</feature>
<evidence type="ECO:0000256" key="4">
    <source>
        <dbReference type="ARBA" id="ARBA00022692"/>
    </source>
</evidence>
<dbReference type="InterPro" id="IPR014047">
    <property type="entry name" value="Chr_Tranpt_l_chain"/>
</dbReference>
<dbReference type="Proteomes" id="UP000253606">
    <property type="component" value="Chromosome"/>
</dbReference>
<dbReference type="InterPro" id="IPR003370">
    <property type="entry name" value="Chromate_transpt"/>
</dbReference>
<dbReference type="GO" id="GO:0005886">
    <property type="term" value="C:plasma membrane"/>
    <property type="evidence" value="ECO:0007669"/>
    <property type="project" value="UniProtKB-SubCell"/>
</dbReference>
<keyword evidence="4 7" id="KW-0812">Transmembrane</keyword>
<keyword evidence="3" id="KW-1003">Cell membrane</keyword>